<dbReference type="Gene3D" id="3.40.50.200">
    <property type="entry name" value="Peptidase S8/S53 domain"/>
    <property type="match status" value="1"/>
</dbReference>
<dbReference type="AlphaFoldDB" id="A0A6U4DFN9"/>
<feature type="region of interest" description="Disordered" evidence="10">
    <location>
        <begin position="30"/>
        <end position="77"/>
    </location>
</feature>
<evidence type="ECO:0000256" key="3">
    <source>
        <dbReference type="ARBA" id="ARBA00022801"/>
    </source>
</evidence>
<dbReference type="SUPFAM" id="SSF54897">
    <property type="entry name" value="Protease propeptides/inhibitors"/>
    <property type="match status" value="1"/>
</dbReference>
<dbReference type="PANTHER" id="PTHR14218:SF15">
    <property type="entry name" value="TRIPEPTIDYL-PEPTIDASE 1"/>
    <property type="match status" value="1"/>
</dbReference>
<evidence type="ECO:0000313" key="14">
    <source>
        <dbReference type="EMBL" id="CAD9245289.1"/>
    </source>
</evidence>
<evidence type="ECO:0000256" key="9">
    <source>
        <dbReference type="PROSITE-ProRule" id="PRU01032"/>
    </source>
</evidence>
<dbReference type="InterPro" id="IPR036852">
    <property type="entry name" value="Peptidase_S8/S53_dom_sf"/>
</dbReference>
<feature type="binding site" evidence="9">
    <location>
        <position position="833"/>
    </location>
    <ligand>
        <name>Ca(2+)</name>
        <dbReference type="ChEBI" id="CHEBI:29108"/>
    </ligand>
</feature>
<keyword evidence="3 9" id="KW-0378">Hydrolase</keyword>
<reference evidence="14" key="1">
    <citation type="submission" date="2021-01" db="EMBL/GenBank/DDBJ databases">
        <authorList>
            <person name="Corre E."/>
            <person name="Pelletier E."/>
            <person name="Niang G."/>
            <person name="Scheremetjew M."/>
            <person name="Finn R."/>
            <person name="Kale V."/>
            <person name="Holt S."/>
            <person name="Cochrane G."/>
            <person name="Meng A."/>
            <person name="Brown T."/>
            <person name="Cohen L."/>
        </authorList>
    </citation>
    <scope>NUCLEOTIDE SEQUENCE</scope>
    <source>
        <strain evidence="14">CCMP2877</strain>
    </source>
</reference>
<feature type="active site" description="Charge relay system" evidence="9">
    <location>
        <position position="762"/>
    </location>
</feature>
<dbReference type="Pfam" id="PF00082">
    <property type="entry name" value="Peptidase_S8"/>
    <property type="match status" value="1"/>
</dbReference>
<evidence type="ECO:0000256" key="7">
    <source>
        <dbReference type="ARBA" id="ARBA00023529"/>
    </source>
</evidence>
<comment type="cofactor">
    <cofactor evidence="9">
        <name>Ca(2+)</name>
        <dbReference type="ChEBI" id="CHEBI:29108"/>
    </cofactor>
    <text evidence="9">Binds 1 Ca(2+) ion per subunit.</text>
</comment>
<feature type="binding site" evidence="9">
    <location>
        <position position="835"/>
    </location>
    <ligand>
        <name>Ca(2+)</name>
        <dbReference type="ChEBI" id="CHEBI:29108"/>
    </ligand>
</feature>
<evidence type="ECO:0000256" key="1">
    <source>
        <dbReference type="ARBA" id="ARBA00022670"/>
    </source>
</evidence>
<keyword evidence="2 9" id="KW-0479">Metal-binding</keyword>
<dbReference type="GO" id="GO:0008240">
    <property type="term" value="F:tripeptidyl-peptidase activity"/>
    <property type="evidence" value="ECO:0007669"/>
    <property type="project" value="TreeGrafter"/>
</dbReference>
<dbReference type="PANTHER" id="PTHR14218">
    <property type="entry name" value="PROTEASE S8 TRIPEPTIDYL PEPTIDASE I CLN2"/>
    <property type="match status" value="1"/>
</dbReference>
<dbReference type="EMBL" id="HBGJ01005914">
    <property type="protein sequence ID" value="CAD9245290.1"/>
    <property type="molecule type" value="Transcribed_RNA"/>
</dbReference>
<feature type="binding site" evidence="9">
    <location>
        <position position="808"/>
    </location>
    <ligand>
        <name>Ca(2+)</name>
        <dbReference type="ChEBI" id="CHEBI:29108"/>
    </ligand>
</feature>
<feature type="chain" id="PRO_5035585551" description="subtilisin" evidence="12">
    <location>
        <begin position="31"/>
        <end position="941"/>
    </location>
</feature>
<feature type="region of interest" description="Disordered" evidence="10">
    <location>
        <begin position="851"/>
        <end position="885"/>
    </location>
</feature>
<keyword evidence="11" id="KW-0472">Membrane</keyword>
<dbReference type="Pfam" id="PF09286">
    <property type="entry name" value="Pro-kuma_activ"/>
    <property type="match status" value="1"/>
</dbReference>
<feature type="compositionally biased region" description="Acidic residues" evidence="10">
    <location>
        <begin position="859"/>
        <end position="882"/>
    </location>
</feature>
<proteinExistence type="predicted"/>
<evidence type="ECO:0000256" key="5">
    <source>
        <dbReference type="ARBA" id="ARBA00022837"/>
    </source>
</evidence>
<evidence type="ECO:0000256" key="2">
    <source>
        <dbReference type="ARBA" id="ARBA00022723"/>
    </source>
</evidence>
<dbReference type="InterPro" id="IPR000209">
    <property type="entry name" value="Peptidase_S8/S53_dom"/>
</dbReference>
<feature type="active site" description="Charge relay system" evidence="9">
    <location>
        <position position="526"/>
    </location>
</feature>
<keyword evidence="4 9" id="KW-0720">Serine protease</keyword>
<gene>
    <name evidence="14" type="ORF">PPAR1163_LOCUS3638</name>
    <name evidence="15" type="ORF">PPAR1163_LOCUS3639</name>
</gene>
<keyword evidence="5 9" id="KW-0106">Calcium</keyword>
<feature type="binding site" evidence="9">
    <location>
        <position position="807"/>
    </location>
    <ligand>
        <name>Ca(2+)</name>
        <dbReference type="ChEBI" id="CHEBI:29108"/>
    </ligand>
</feature>
<dbReference type="InterPro" id="IPR050819">
    <property type="entry name" value="Tripeptidyl-peptidase_I"/>
</dbReference>
<dbReference type="GO" id="GO:0046872">
    <property type="term" value="F:metal ion binding"/>
    <property type="evidence" value="ECO:0007669"/>
    <property type="project" value="UniProtKB-UniRule"/>
</dbReference>
<keyword evidence="1 9" id="KW-0645">Protease</keyword>
<keyword evidence="11" id="KW-0812">Transmembrane</keyword>
<feature type="signal peptide" evidence="12">
    <location>
        <begin position="1"/>
        <end position="30"/>
    </location>
</feature>
<dbReference type="CDD" id="cd11377">
    <property type="entry name" value="Pro-peptidase_S53"/>
    <property type="match status" value="1"/>
</dbReference>
<comment type="catalytic activity">
    <reaction evidence="7">
        <text>Hydrolysis of proteins with broad specificity for peptide bonds, and a preference for a large uncharged residue in P1. Hydrolyzes peptide amides.</text>
        <dbReference type="EC" id="3.4.21.62"/>
    </reaction>
</comment>
<dbReference type="SUPFAM" id="SSF52743">
    <property type="entry name" value="Subtilisin-like"/>
    <property type="match status" value="1"/>
</dbReference>
<evidence type="ECO:0000256" key="11">
    <source>
        <dbReference type="SAM" id="Phobius"/>
    </source>
</evidence>
<keyword evidence="6" id="KW-0865">Zymogen</keyword>
<evidence type="ECO:0000256" key="10">
    <source>
        <dbReference type="SAM" id="MobiDB-lite"/>
    </source>
</evidence>
<feature type="compositionally biased region" description="Basic and acidic residues" evidence="10">
    <location>
        <begin position="43"/>
        <end position="55"/>
    </location>
</feature>
<dbReference type="PROSITE" id="PS00138">
    <property type="entry name" value="SUBTILASE_SER"/>
    <property type="match status" value="1"/>
</dbReference>
<dbReference type="GO" id="GO:0006508">
    <property type="term" value="P:proteolysis"/>
    <property type="evidence" value="ECO:0007669"/>
    <property type="project" value="UniProtKB-KW"/>
</dbReference>
<dbReference type="SMART" id="SM00944">
    <property type="entry name" value="Pro-kuma_activ"/>
    <property type="match status" value="1"/>
</dbReference>
<dbReference type="EC" id="3.4.21.62" evidence="8"/>
<evidence type="ECO:0000256" key="6">
    <source>
        <dbReference type="ARBA" id="ARBA00023145"/>
    </source>
</evidence>
<dbReference type="GO" id="GO:0004252">
    <property type="term" value="F:serine-type endopeptidase activity"/>
    <property type="evidence" value="ECO:0007669"/>
    <property type="project" value="UniProtKB-UniRule"/>
</dbReference>
<sequence>MTGLAAMRWRLPTIVLLLLVVLLLPAPAPARSTHSHAQGHNAKHGENHSRIKSDPRVGMPPDSHRHPASDGSWVDAGPAGPGNAVRLTFALRQNPAGLAELRRAFEHATDHRGGYAPGRLLSREEITALVRPAPETFAAVEAFLLRHGVGHYRLAGNEDYLVVDTSAKTAAAMLRTELRRYNHVERPHTMVRAADNAYSLPQSVAPHVDFVSGVAGLPFTVRAASAGGGRFPAQHGSVQDRGAIEEQDRENNHRDLSSLRGALPEGSAPLGVVPVGWRGDTVTFYTMLRCGDGTPAAKDGTCAGDGADIAEVTLSLTPLADTVGDAGLTYTVEKDNLITYCQPCDAWVAPKKYRGATMASVCNMLDYNSTFANADLDWAGCWFSLRGAPPGANSTLTVDVTYADGNQASGFLCPEGLPAGDYCGPYVIPQPDITPAAMRYLYGVPDKTRGGGGETGARQAVAEFLEQYYNTIDLTTYIDMFAVDEPSRSYPLVCGGNYTLVHINETTGETTYEETYCNNPGSPGGESTLDVEVMVGVAPNVPMEYWSFGGRRNDSEEASDYNQEPFLAYMLALNAAPNSTATGHIDAPWVHSFSYDDQEDQMPVDFMDRCDTEFQKAALRGVSLLFAAGDDGAGGSAVRQYTTDNSTCDVFHANWPSSSPYVTSVGGTATGRNAEGQVEQVVSSSEAGARITTGGGFSDGHYAAPDYQKAFVDHYLETATLPPDQYYNKSGRGYPDISAVATNFMIVLGTNEEGVSPIGGTSASTPLVAGIFALINDRRLYAGVGPLGFLNPILYELASNCTSCFYDVVSGNNRCSANAPPQCCPYGFEASEGWDPTTGLGTPHYESILRELSPPWHGDDDDYVPPDNDDGGDGDDGDDDDGGGLNGGEIAGIVVGSIALAALLTALGYFGYMKYLESRGTHSGYQEFTPAIEGHTRSSWE</sequence>
<dbReference type="PROSITE" id="PS51695">
    <property type="entry name" value="SEDOLISIN"/>
    <property type="match status" value="1"/>
</dbReference>
<feature type="region of interest" description="Disordered" evidence="10">
    <location>
        <begin position="230"/>
        <end position="262"/>
    </location>
</feature>
<dbReference type="InterPro" id="IPR015366">
    <property type="entry name" value="S53_propep"/>
</dbReference>
<evidence type="ECO:0000256" key="4">
    <source>
        <dbReference type="ARBA" id="ARBA00022825"/>
    </source>
</evidence>
<feature type="transmembrane region" description="Helical" evidence="11">
    <location>
        <begin position="890"/>
        <end position="912"/>
    </location>
</feature>
<keyword evidence="11" id="KW-1133">Transmembrane helix</keyword>
<dbReference type="InterPro" id="IPR023828">
    <property type="entry name" value="Peptidase_S8_Ser-AS"/>
</dbReference>
<feature type="compositionally biased region" description="Basic and acidic residues" evidence="10">
    <location>
        <begin position="242"/>
        <end position="257"/>
    </location>
</feature>
<dbReference type="EMBL" id="HBGJ01005913">
    <property type="protein sequence ID" value="CAD9245289.1"/>
    <property type="molecule type" value="Transcribed_RNA"/>
</dbReference>
<keyword evidence="12" id="KW-0732">Signal</keyword>
<evidence type="ECO:0000259" key="13">
    <source>
        <dbReference type="PROSITE" id="PS51695"/>
    </source>
</evidence>
<evidence type="ECO:0000313" key="15">
    <source>
        <dbReference type="EMBL" id="CAD9245290.1"/>
    </source>
</evidence>
<protein>
    <recommendedName>
        <fullName evidence="8">subtilisin</fullName>
        <ecNumber evidence="8">3.4.21.62</ecNumber>
    </recommendedName>
</protein>
<accession>A0A6U4DFN9</accession>
<name>A0A6U4DFN9_9STRA</name>
<evidence type="ECO:0000256" key="12">
    <source>
        <dbReference type="SAM" id="SignalP"/>
    </source>
</evidence>
<dbReference type="InterPro" id="IPR030400">
    <property type="entry name" value="Sedolisin_dom"/>
</dbReference>
<organism evidence="14">
    <name type="scientific">Phaeomonas parva</name>
    <dbReference type="NCBI Taxonomy" id="124430"/>
    <lineage>
        <taxon>Eukaryota</taxon>
        <taxon>Sar</taxon>
        <taxon>Stramenopiles</taxon>
        <taxon>Ochrophyta</taxon>
        <taxon>Pinguiophyceae</taxon>
        <taxon>Pinguiochrysidales</taxon>
        <taxon>Pinguiochrysidaceae</taxon>
        <taxon>Phaeomonas</taxon>
    </lineage>
</organism>
<dbReference type="CDD" id="cd04056">
    <property type="entry name" value="Peptidases_S53"/>
    <property type="match status" value="1"/>
</dbReference>
<feature type="active site" description="Charge relay system" evidence="9">
    <location>
        <position position="530"/>
    </location>
</feature>
<evidence type="ECO:0000256" key="8">
    <source>
        <dbReference type="ARBA" id="ARBA00023619"/>
    </source>
</evidence>
<feature type="domain" description="Peptidase S53" evidence="13">
    <location>
        <begin position="432"/>
        <end position="855"/>
    </location>
</feature>